<proteinExistence type="predicted"/>
<organism evidence="1 4">
    <name type="scientific">Mycobacterium tuberculosis</name>
    <dbReference type="NCBI Taxonomy" id="1773"/>
    <lineage>
        <taxon>Bacteria</taxon>
        <taxon>Bacillati</taxon>
        <taxon>Actinomycetota</taxon>
        <taxon>Actinomycetes</taxon>
        <taxon>Mycobacteriales</taxon>
        <taxon>Mycobacteriaceae</taxon>
        <taxon>Mycobacterium</taxon>
        <taxon>Mycobacterium tuberculosis complex</taxon>
    </lineage>
</organism>
<evidence type="ECO:0000313" key="4">
    <source>
        <dbReference type="Proteomes" id="UP000048289"/>
    </source>
</evidence>
<evidence type="ECO:0000313" key="2">
    <source>
        <dbReference type="EMBL" id="CFR83907.1"/>
    </source>
</evidence>
<dbReference type="AlphaFoldDB" id="A0A654TCH3"/>
<dbReference type="EMBL" id="CGCX01000811">
    <property type="protein sequence ID" value="CFR83907.1"/>
    <property type="molecule type" value="Genomic_DNA"/>
</dbReference>
<evidence type="ECO:0000313" key="3">
    <source>
        <dbReference type="Proteomes" id="UP000046680"/>
    </source>
</evidence>
<accession>A0A654TCH3</accession>
<dbReference type="Proteomes" id="UP000048289">
    <property type="component" value="Unassembled WGS sequence"/>
</dbReference>
<dbReference type="Proteomes" id="UP000046680">
    <property type="component" value="Unassembled WGS sequence"/>
</dbReference>
<name>A0A654TCH3_MYCTX</name>
<evidence type="ECO:0000313" key="1">
    <source>
        <dbReference type="EMBL" id="CFE41180.1"/>
    </source>
</evidence>
<sequence length="119" mass="13153">MERDIPRPDEGVVEAADGLMPHLRLRTHRVFDPRVTGEQPDPAGAVVRGGRLRRALHRRQQFIPVRRCHQELQTNSTLAVRISSSAATVVSADTPAVRSTSTLVAKPLRTASSAVWRTQ</sequence>
<reference evidence="3 4" key="1">
    <citation type="submission" date="2015-03" db="EMBL/GenBank/DDBJ databases">
        <authorList>
            <consortium name="Pathogen Informatics"/>
        </authorList>
    </citation>
    <scope>NUCLEOTIDE SEQUENCE [LARGE SCALE GENOMIC DNA]</scope>
    <source>
        <strain evidence="2 3">C09601061</strain>
        <strain evidence="1 4">G09901357</strain>
    </source>
</reference>
<protein>
    <submittedName>
        <fullName evidence="1">Uncharacterized protein</fullName>
    </submittedName>
</protein>
<dbReference type="EMBL" id="CFOE01000405">
    <property type="protein sequence ID" value="CFE41180.1"/>
    <property type="molecule type" value="Genomic_DNA"/>
</dbReference>
<gene>
    <name evidence="2" type="ORF">ERS007657_02210</name>
    <name evidence="1" type="ORF">ERS007681_02792</name>
</gene>